<protein>
    <submittedName>
        <fullName evidence="5">S-adenosyl-L-methionine-dependent methyltransferase</fullName>
    </submittedName>
</protein>
<dbReference type="Pfam" id="PF13578">
    <property type="entry name" value="Methyltransf_24"/>
    <property type="match status" value="1"/>
</dbReference>
<dbReference type="InterPro" id="IPR002935">
    <property type="entry name" value="SAM_O-MeTrfase"/>
</dbReference>
<dbReference type="GO" id="GO:0008168">
    <property type="term" value="F:methyltransferase activity"/>
    <property type="evidence" value="ECO:0007669"/>
    <property type="project" value="UniProtKB-KW"/>
</dbReference>
<gene>
    <name evidence="5" type="ORF">BJX66DRAFT_322757</name>
</gene>
<evidence type="ECO:0000313" key="5">
    <source>
        <dbReference type="EMBL" id="KAL2798399.1"/>
    </source>
</evidence>
<dbReference type="GO" id="GO:0032259">
    <property type="term" value="P:methylation"/>
    <property type="evidence" value="ECO:0007669"/>
    <property type="project" value="UniProtKB-KW"/>
</dbReference>
<reference evidence="5 6" key="1">
    <citation type="submission" date="2024-07" db="EMBL/GenBank/DDBJ databases">
        <title>Section-level genome sequencing and comparative genomics of Aspergillus sections Usti and Cavernicolus.</title>
        <authorList>
            <consortium name="Lawrence Berkeley National Laboratory"/>
            <person name="Nybo J.L."/>
            <person name="Vesth T.C."/>
            <person name="Theobald S."/>
            <person name="Frisvad J.C."/>
            <person name="Larsen T.O."/>
            <person name="Kjaerboelling I."/>
            <person name="Rothschild-Mancinelli K."/>
            <person name="Lyhne E.K."/>
            <person name="Kogle M.E."/>
            <person name="Barry K."/>
            <person name="Clum A."/>
            <person name="Na H."/>
            <person name="Ledsgaard L."/>
            <person name="Lin J."/>
            <person name="Lipzen A."/>
            <person name="Kuo A."/>
            <person name="Riley R."/>
            <person name="Mondo S."/>
            <person name="Labutti K."/>
            <person name="Haridas S."/>
            <person name="Pangalinan J."/>
            <person name="Salamov A.A."/>
            <person name="Simmons B.A."/>
            <person name="Magnuson J.K."/>
            <person name="Chen J."/>
            <person name="Drula E."/>
            <person name="Henrissat B."/>
            <person name="Wiebenga A."/>
            <person name="Lubbers R.J."/>
            <person name="Gomes A.C."/>
            <person name="Makela M.R."/>
            <person name="Stajich J."/>
            <person name="Grigoriev I.V."/>
            <person name="Mortensen U.H."/>
            <person name="De Vries R.P."/>
            <person name="Baker S.E."/>
            <person name="Andersen M.R."/>
        </authorList>
    </citation>
    <scope>NUCLEOTIDE SEQUENCE [LARGE SCALE GENOMIC DNA]</scope>
    <source>
        <strain evidence="5 6">CBS 209.92</strain>
    </source>
</reference>
<accession>A0ABR4GH70</accession>
<sequence length="250" mass="27729">MSPPKSIQASPHILSLLNDLHSKSQSQERTLSMYTFWAIKLFTAFFSISSWTKSDDDYMRDKFIALEPEKCEFIYLLARSTGARNIVEAGTSFGVSTIYLALAAGQNVASLPRSEPGNSKPWAKVIATEKEASKAEKARQHWRIAGDDVEPWISLLEGDLLETLPRELEGAGEIDLLLLDIWIPLALPTLQLVKPRLRRGALVITDMTGIAKTAYADLLGYLHDPANGFRTMTTPFSGGLEVSVYLQDLE</sequence>
<proteinExistence type="inferred from homology"/>
<name>A0ABR4GH70_9EURO</name>
<keyword evidence="6" id="KW-1185">Reference proteome</keyword>
<dbReference type="PANTHER" id="PTHR43167">
    <property type="entry name" value="PUTATIVE (AFU_ORTHOLOGUE AFUA_6G01830)-RELATED"/>
    <property type="match status" value="1"/>
</dbReference>
<dbReference type="SUPFAM" id="SSF53335">
    <property type="entry name" value="S-adenosyl-L-methionine-dependent methyltransferases"/>
    <property type="match status" value="1"/>
</dbReference>
<evidence type="ECO:0000256" key="4">
    <source>
        <dbReference type="ARBA" id="ARBA00023453"/>
    </source>
</evidence>
<comment type="caution">
    <text evidence="5">The sequence shown here is derived from an EMBL/GenBank/DDBJ whole genome shotgun (WGS) entry which is preliminary data.</text>
</comment>
<keyword evidence="3" id="KW-0949">S-adenosyl-L-methionine</keyword>
<keyword evidence="1 5" id="KW-0489">Methyltransferase</keyword>
<dbReference type="PANTHER" id="PTHR43167:SF1">
    <property type="entry name" value="PUTATIVE (AFU_ORTHOLOGUE AFUA_6G01830)-RELATED"/>
    <property type="match status" value="1"/>
</dbReference>
<evidence type="ECO:0000256" key="1">
    <source>
        <dbReference type="ARBA" id="ARBA00022603"/>
    </source>
</evidence>
<evidence type="ECO:0000256" key="2">
    <source>
        <dbReference type="ARBA" id="ARBA00022679"/>
    </source>
</evidence>
<dbReference type="Gene3D" id="3.40.50.150">
    <property type="entry name" value="Vaccinia Virus protein VP39"/>
    <property type="match status" value="1"/>
</dbReference>
<dbReference type="InterPro" id="IPR029063">
    <property type="entry name" value="SAM-dependent_MTases_sf"/>
</dbReference>
<dbReference type="EMBL" id="JBFTWV010000013">
    <property type="protein sequence ID" value="KAL2798399.1"/>
    <property type="molecule type" value="Genomic_DNA"/>
</dbReference>
<organism evidence="5 6">
    <name type="scientific">Aspergillus keveii</name>
    <dbReference type="NCBI Taxonomy" id="714993"/>
    <lineage>
        <taxon>Eukaryota</taxon>
        <taxon>Fungi</taxon>
        <taxon>Dikarya</taxon>
        <taxon>Ascomycota</taxon>
        <taxon>Pezizomycotina</taxon>
        <taxon>Eurotiomycetes</taxon>
        <taxon>Eurotiomycetidae</taxon>
        <taxon>Eurotiales</taxon>
        <taxon>Aspergillaceae</taxon>
        <taxon>Aspergillus</taxon>
        <taxon>Aspergillus subgen. Nidulantes</taxon>
    </lineage>
</organism>
<evidence type="ECO:0000256" key="3">
    <source>
        <dbReference type="ARBA" id="ARBA00022691"/>
    </source>
</evidence>
<keyword evidence="2" id="KW-0808">Transferase</keyword>
<dbReference type="Proteomes" id="UP001610563">
    <property type="component" value="Unassembled WGS sequence"/>
</dbReference>
<evidence type="ECO:0000313" key="6">
    <source>
        <dbReference type="Proteomes" id="UP001610563"/>
    </source>
</evidence>
<dbReference type="PROSITE" id="PS51682">
    <property type="entry name" value="SAM_OMT_I"/>
    <property type="match status" value="1"/>
</dbReference>
<comment type="similarity">
    <text evidence="4">Belongs to the class I-like SAM-binding methyltransferase superfamily. Cation-dependent O-methyltransferase family.</text>
</comment>